<dbReference type="Gene3D" id="3.40.570.10">
    <property type="entry name" value="Extracellular Endonuclease, subunit A"/>
    <property type="match status" value="1"/>
</dbReference>
<dbReference type="Gene3D" id="3.30.1360.180">
    <property type="match status" value="1"/>
</dbReference>
<organism evidence="5 6">
    <name type="scientific">Bursaphelenchus okinawaensis</name>
    <dbReference type="NCBI Taxonomy" id="465554"/>
    <lineage>
        <taxon>Eukaryota</taxon>
        <taxon>Metazoa</taxon>
        <taxon>Ecdysozoa</taxon>
        <taxon>Nematoda</taxon>
        <taxon>Chromadorea</taxon>
        <taxon>Rhabditida</taxon>
        <taxon>Tylenchina</taxon>
        <taxon>Tylenchomorpha</taxon>
        <taxon>Aphelenchoidea</taxon>
        <taxon>Aphelenchoididae</taxon>
        <taxon>Bursaphelenchus</taxon>
    </lineage>
</organism>
<feature type="compositionally biased region" description="Polar residues" evidence="3">
    <location>
        <begin position="1"/>
        <end position="11"/>
    </location>
</feature>
<keyword evidence="2" id="KW-0325">Glycoprotein</keyword>
<evidence type="ECO:0000256" key="4">
    <source>
        <dbReference type="SAM" id="Phobius"/>
    </source>
</evidence>
<evidence type="ECO:0000256" key="3">
    <source>
        <dbReference type="SAM" id="MobiDB-lite"/>
    </source>
</evidence>
<dbReference type="CDD" id="cd16018">
    <property type="entry name" value="Enpp"/>
    <property type="match status" value="1"/>
</dbReference>
<feature type="region of interest" description="Disordered" evidence="3">
    <location>
        <begin position="131"/>
        <end position="151"/>
    </location>
</feature>
<name>A0A811L6Q9_9BILA</name>
<dbReference type="GO" id="GO:0016529">
    <property type="term" value="C:sarcoplasmic reticulum"/>
    <property type="evidence" value="ECO:0007669"/>
    <property type="project" value="TreeGrafter"/>
</dbReference>
<evidence type="ECO:0000313" key="5">
    <source>
        <dbReference type="EMBL" id="CAD5223357.1"/>
    </source>
</evidence>
<dbReference type="EMBL" id="CAJFCW020000005">
    <property type="protein sequence ID" value="CAG9117623.1"/>
    <property type="molecule type" value="Genomic_DNA"/>
</dbReference>
<protein>
    <recommendedName>
        <fullName evidence="7">NUC domain-containing protein</fullName>
    </recommendedName>
</protein>
<keyword evidence="6" id="KW-1185">Reference proteome</keyword>
<keyword evidence="4" id="KW-0812">Transmembrane</keyword>
<sequence>MLGQDRLSTVHSRIEMEDGPTKPPQTIMEYIRRRFTCVYLILGFILLIALAVLVVALMLLFHMKKIGGQFQNVTKLTGSENFMHLYEDFTKAKGTHRQPTPMNELVNRLTPEQLAMARTYGLLPPEPPKDLGNPIKPIVNGKSTEKPKISENLDENPRETFEKQDKTFYQHAWHDPSCNIQCNKADVTIPPLLIISMDAFAAKYLSRNLVPSLDTMAECGARAKHIFPSYPTKTFPNHYTMATGLYPESHGIVDNAVYDKDISPQEEDMKSTKFPEFYKGEPIWSAAVRQRRRMFCLFWPGCSYNMTGYMPTVDLKYNKSMTYSERIERINEWLMLPAEERPSLIMAYFDQPDTVGHWFTDDRTVNMELSYMESVLNYMFSLFKKNGILDCTNIVIVSDHGMQKLDKRFYVDEMLDTKGMVVANGVVGRIYLNESKHDVNYVLDKFECNDTSSYHVYDRKRTPARYHYTKTHRVGDVLLEGRPGSIFWADRKSDYKVVGDHGYDYLEENMHAIFFARGPNIRPQTVLEPFQNVEYFNLWTELLRLNKDVPNNGTDGLLDEVLHNIQPLKTTMPYTLRPVQECQNLPLHEHRELKACSNSTECKSQAQEANEQFSNCPVQTSSYVGTFYTSHPALCFIDHCTVATVIDSDNNFGSPKIVFETLNAQDFDEKVKKNKEICGLNDVRYDKDCGNWTKTMKMKLDTELQWRSIAANEKNAISKYSKLYTMMYKEFAEGPFAFLQNITKFYTQKFGRVVSFSGVAYDYNYDGLADSQDEFWTYVNSLPKGNETLQKPTHVFRILMRCENNQWHISGQNCRRSTQTKLLAFVLPNAEKDLNCMEQDQYLLTNTARIKDIELLTGLQFFHERMWFGERDALRWRTNITTELW</sequence>
<evidence type="ECO:0008006" key="7">
    <source>
        <dbReference type="Google" id="ProtNLM"/>
    </source>
</evidence>
<dbReference type="PANTHER" id="PTHR10151">
    <property type="entry name" value="ECTONUCLEOTIDE PYROPHOSPHATASE/PHOSPHODIESTERASE"/>
    <property type="match status" value="1"/>
</dbReference>
<dbReference type="OrthoDB" id="415411at2759"/>
<dbReference type="Proteomes" id="UP000614601">
    <property type="component" value="Unassembled WGS sequence"/>
</dbReference>
<dbReference type="GO" id="GO:0016787">
    <property type="term" value="F:hydrolase activity"/>
    <property type="evidence" value="ECO:0007669"/>
    <property type="project" value="UniProtKB-KW"/>
</dbReference>
<evidence type="ECO:0000313" key="6">
    <source>
        <dbReference type="Proteomes" id="UP000614601"/>
    </source>
</evidence>
<dbReference type="EMBL" id="CAJFDH010000005">
    <property type="protein sequence ID" value="CAD5223357.1"/>
    <property type="molecule type" value="Genomic_DNA"/>
</dbReference>
<feature type="transmembrane region" description="Helical" evidence="4">
    <location>
        <begin position="37"/>
        <end position="61"/>
    </location>
</feature>
<dbReference type="Gene3D" id="3.40.720.10">
    <property type="entry name" value="Alkaline Phosphatase, subunit A"/>
    <property type="match status" value="1"/>
</dbReference>
<dbReference type="SUPFAM" id="SSF54060">
    <property type="entry name" value="His-Me finger endonucleases"/>
    <property type="match status" value="1"/>
</dbReference>
<dbReference type="InterPro" id="IPR002591">
    <property type="entry name" value="Phosphodiest/P_Trfase"/>
</dbReference>
<dbReference type="GO" id="GO:0055120">
    <property type="term" value="C:striated muscle dense body"/>
    <property type="evidence" value="ECO:0007669"/>
    <property type="project" value="TreeGrafter"/>
</dbReference>
<dbReference type="GO" id="GO:0031674">
    <property type="term" value="C:I band"/>
    <property type="evidence" value="ECO:0007669"/>
    <property type="project" value="TreeGrafter"/>
</dbReference>
<feature type="region of interest" description="Disordered" evidence="3">
    <location>
        <begin position="1"/>
        <end position="21"/>
    </location>
</feature>
<proteinExistence type="predicted"/>
<reference evidence="5" key="1">
    <citation type="submission" date="2020-09" db="EMBL/GenBank/DDBJ databases">
        <authorList>
            <person name="Kikuchi T."/>
        </authorList>
    </citation>
    <scope>NUCLEOTIDE SEQUENCE</scope>
    <source>
        <strain evidence="5">SH1</strain>
    </source>
</reference>
<dbReference type="InterPro" id="IPR044929">
    <property type="entry name" value="DNA/RNA_non-sp_Endonuclease_sf"/>
</dbReference>
<keyword evidence="1" id="KW-0378">Hydrolase</keyword>
<dbReference type="InterPro" id="IPR044925">
    <property type="entry name" value="His-Me_finger_sf"/>
</dbReference>
<dbReference type="SUPFAM" id="SSF53649">
    <property type="entry name" value="Alkaline phosphatase-like"/>
    <property type="match status" value="1"/>
</dbReference>
<accession>A0A811L6Q9</accession>
<dbReference type="Pfam" id="PF01663">
    <property type="entry name" value="Phosphodiest"/>
    <property type="match status" value="1"/>
</dbReference>
<comment type="caution">
    <text evidence="5">The sequence shown here is derived from an EMBL/GenBank/DDBJ whole genome shotgun (WGS) entry which is preliminary data.</text>
</comment>
<keyword evidence="4" id="KW-0472">Membrane</keyword>
<evidence type="ECO:0000256" key="2">
    <source>
        <dbReference type="ARBA" id="ARBA00023180"/>
    </source>
</evidence>
<dbReference type="InterPro" id="IPR017850">
    <property type="entry name" value="Alkaline_phosphatase_core_sf"/>
</dbReference>
<evidence type="ECO:0000256" key="1">
    <source>
        <dbReference type="ARBA" id="ARBA00022801"/>
    </source>
</evidence>
<gene>
    <name evidence="5" type="ORF">BOKJ2_LOCUS10127</name>
</gene>
<dbReference type="PANTHER" id="PTHR10151:SF114">
    <property type="entry name" value="ECTONUCLEOTIDE PYROPHOSPHATASE_PHOSPHODIESTERASE C27A7.3"/>
    <property type="match status" value="1"/>
</dbReference>
<dbReference type="AlphaFoldDB" id="A0A811L6Q9"/>
<keyword evidence="4" id="KW-1133">Transmembrane helix</keyword>
<dbReference type="Proteomes" id="UP000783686">
    <property type="component" value="Unassembled WGS sequence"/>
</dbReference>